<protein>
    <submittedName>
        <fullName evidence="1">Uncharacterized protein</fullName>
    </submittedName>
</protein>
<dbReference type="AlphaFoldDB" id="A0A267ARC1"/>
<reference evidence="1 2" key="1">
    <citation type="submission" date="2017-08" db="EMBL/GenBank/DDBJ databases">
        <title>Genomic and metabolic characterisation of spoilage-associated Pseudomonas species.</title>
        <authorList>
            <person name="Stanborough T."/>
            <person name="Fegan N."/>
            <person name="Powell S.M."/>
            <person name="Singh T."/>
            <person name="Tamplin M.L."/>
            <person name="Chandry P.S."/>
        </authorList>
    </citation>
    <scope>NUCLEOTIDE SEQUENCE [LARGE SCALE GENOMIC DNA]</scope>
    <source>
        <strain evidence="1 2">F1801</strain>
    </source>
</reference>
<comment type="caution">
    <text evidence="1">The sequence shown here is derived from an EMBL/GenBank/DDBJ whole genome shotgun (WGS) entry which is preliminary data.</text>
</comment>
<accession>A0A267ARC1</accession>
<dbReference type="OrthoDB" id="6942548at2"/>
<evidence type="ECO:0000313" key="2">
    <source>
        <dbReference type="Proteomes" id="UP000215861"/>
    </source>
</evidence>
<gene>
    <name evidence="1" type="ORF">CJU81_05935</name>
</gene>
<dbReference type="Proteomes" id="UP000215861">
    <property type="component" value="Unassembled WGS sequence"/>
</dbReference>
<dbReference type="EMBL" id="NQKQ01000004">
    <property type="protein sequence ID" value="PAA14357.1"/>
    <property type="molecule type" value="Genomic_DNA"/>
</dbReference>
<name>A0A267ARC1_PSEFR</name>
<organism evidence="1 2">
    <name type="scientific">Pseudomonas fragi</name>
    <dbReference type="NCBI Taxonomy" id="296"/>
    <lineage>
        <taxon>Bacteria</taxon>
        <taxon>Pseudomonadati</taxon>
        <taxon>Pseudomonadota</taxon>
        <taxon>Gammaproteobacteria</taxon>
        <taxon>Pseudomonadales</taxon>
        <taxon>Pseudomonadaceae</taxon>
        <taxon>Pseudomonas</taxon>
    </lineage>
</organism>
<evidence type="ECO:0000313" key="1">
    <source>
        <dbReference type="EMBL" id="PAA14357.1"/>
    </source>
</evidence>
<sequence length="154" mass="16993">MSMNHLDPVALFTLGDFKNDLVKLLTAFSSIYMCEQTAEGVYVVQLDKESNLVVDDKQALTIKLDDFKASVKPSRDGGILEIRFRSVALDVYGTNDTATVMVPEGKGLVYREGQKVVMVFGAHASIETGMTTVLKKAISKVVKWRKGELTFKPS</sequence>
<proteinExistence type="predicted"/>